<dbReference type="EMBL" id="HBIB01046259">
    <property type="protein sequence ID" value="CAE0268066.1"/>
    <property type="molecule type" value="Transcribed_RNA"/>
</dbReference>
<proteinExistence type="predicted"/>
<evidence type="ECO:0000313" key="3">
    <source>
        <dbReference type="EMBL" id="CAE0268067.1"/>
    </source>
</evidence>
<sequence>MICLCPSFYFTPNRNPFFGFPCAYGCAALCFLIFVLVVLSFSTFVCCMPLFRISLIFLSFFLSFPLFSLFLLFFHLFIILLFCTSSCRRACAHLYASHVRLTIVLNAITPITLT</sequence>
<organism evidence="2">
    <name type="scientific">Palpitomonas bilix</name>
    <dbReference type="NCBI Taxonomy" id="652834"/>
    <lineage>
        <taxon>Eukaryota</taxon>
        <taxon>Eukaryota incertae sedis</taxon>
    </lineage>
</organism>
<feature type="transmembrane region" description="Helical" evidence="1">
    <location>
        <begin position="17"/>
        <end position="41"/>
    </location>
</feature>
<keyword evidence="1" id="KW-0812">Transmembrane</keyword>
<protein>
    <submittedName>
        <fullName evidence="2">Uncharacterized protein</fullName>
    </submittedName>
</protein>
<keyword evidence="1" id="KW-0472">Membrane</keyword>
<name>A0A7S3GJ96_9EUKA</name>
<feature type="transmembrane region" description="Helical" evidence="1">
    <location>
        <begin position="53"/>
        <end position="82"/>
    </location>
</feature>
<reference evidence="2" key="1">
    <citation type="submission" date="2021-01" db="EMBL/GenBank/DDBJ databases">
        <authorList>
            <person name="Corre E."/>
            <person name="Pelletier E."/>
            <person name="Niang G."/>
            <person name="Scheremetjew M."/>
            <person name="Finn R."/>
            <person name="Kale V."/>
            <person name="Holt S."/>
            <person name="Cochrane G."/>
            <person name="Meng A."/>
            <person name="Brown T."/>
            <person name="Cohen L."/>
        </authorList>
    </citation>
    <scope>NUCLEOTIDE SEQUENCE</scope>
    <source>
        <strain evidence="2">NIES-2562</strain>
    </source>
</reference>
<dbReference type="EMBL" id="HBIB01046260">
    <property type="protein sequence ID" value="CAE0268067.1"/>
    <property type="molecule type" value="Transcribed_RNA"/>
</dbReference>
<gene>
    <name evidence="2" type="ORF">PBIL07802_LOCUS30413</name>
    <name evidence="3" type="ORF">PBIL07802_LOCUS30414</name>
</gene>
<evidence type="ECO:0000256" key="1">
    <source>
        <dbReference type="SAM" id="Phobius"/>
    </source>
</evidence>
<evidence type="ECO:0000313" key="2">
    <source>
        <dbReference type="EMBL" id="CAE0268066.1"/>
    </source>
</evidence>
<keyword evidence="1" id="KW-1133">Transmembrane helix</keyword>
<dbReference type="AlphaFoldDB" id="A0A7S3GJ96"/>
<accession>A0A7S3GJ96</accession>